<accession>A0AAV3UH11</accession>
<dbReference type="RefSeq" id="WP_227777132.1">
    <property type="nucleotide sequence ID" value="NZ_BAABKX010000002.1"/>
</dbReference>
<dbReference type="PANTHER" id="PTHR34293">
    <property type="entry name" value="HTH-TYPE TRANSCRIPTIONAL REGULATOR TRMBL2"/>
    <property type="match status" value="1"/>
</dbReference>
<dbReference type="InterPro" id="IPR036388">
    <property type="entry name" value="WH-like_DNA-bd_sf"/>
</dbReference>
<dbReference type="Gene3D" id="1.10.10.10">
    <property type="entry name" value="Winged helix-like DNA-binding domain superfamily/Winged helix DNA-binding domain"/>
    <property type="match status" value="1"/>
</dbReference>
<proteinExistence type="predicted"/>
<keyword evidence="4" id="KW-1185">Reference proteome</keyword>
<evidence type="ECO:0000313" key="4">
    <source>
        <dbReference type="Proteomes" id="UP001501729"/>
    </source>
</evidence>
<comment type="caution">
    <text evidence="3">The sequence shown here is derived from an EMBL/GenBank/DDBJ whole genome shotgun (WGS) entry which is preliminary data.</text>
</comment>
<dbReference type="EMBL" id="BAABKX010000002">
    <property type="protein sequence ID" value="GAA5048821.1"/>
    <property type="molecule type" value="Genomic_DNA"/>
</dbReference>
<evidence type="ECO:0000259" key="2">
    <source>
        <dbReference type="Pfam" id="PF24217"/>
    </source>
</evidence>
<dbReference type="Proteomes" id="UP001501729">
    <property type="component" value="Unassembled WGS sequence"/>
</dbReference>
<dbReference type="InterPro" id="IPR051797">
    <property type="entry name" value="TrmB-like"/>
</dbReference>
<dbReference type="Pfam" id="PF24217">
    <property type="entry name" value="DUF7436"/>
    <property type="match status" value="1"/>
</dbReference>
<dbReference type="InterPro" id="IPR036390">
    <property type="entry name" value="WH_DNA-bd_sf"/>
</dbReference>
<evidence type="ECO:0000259" key="1">
    <source>
        <dbReference type="Pfam" id="PF01978"/>
    </source>
</evidence>
<reference evidence="3 4" key="1">
    <citation type="journal article" date="2019" name="Int. J. Syst. Evol. Microbiol.">
        <title>The Global Catalogue of Microorganisms (GCM) 10K type strain sequencing project: providing services to taxonomists for standard genome sequencing and annotation.</title>
        <authorList>
            <consortium name="The Broad Institute Genomics Platform"/>
            <consortium name="The Broad Institute Genome Sequencing Center for Infectious Disease"/>
            <person name="Wu L."/>
            <person name="Ma J."/>
        </authorList>
    </citation>
    <scope>NUCLEOTIDE SEQUENCE [LARGE SCALE GENOMIC DNA]</scope>
    <source>
        <strain evidence="3 4">JCM 17504</strain>
    </source>
</reference>
<feature type="domain" description="Transcription regulator TrmB N-terminal" evidence="1">
    <location>
        <begin position="4"/>
        <end position="71"/>
    </location>
</feature>
<dbReference type="InterPro" id="IPR055859">
    <property type="entry name" value="DUF7436"/>
</dbReference>
<dbReference type="GeneID" id="68615826"/>
<dbReference type="Pfam" id="PF01978">
    <property type="entry name" value="TrmB"/>
    <property type="match status" value="1"/>
</dbReference>
<evidence type="ECO:0000313" key="3">
    <source>
        <dbReference type="EMBL" id="GAA5048821.1"/>
    </source>
</evidence>
<dbReference type="InterPro" id="IPR002831">
    <property type="entry name" value="Tscrpt_reg_TrmB_N"/>
</dbReference>
<gene>
    <name evidence="3" type="ORF">GCM10025751_21030</name>
</gene>
<name>A0AAV3UH11_9EURY</name>
<sequence length="269" mass="30280">MTSLRDLGLSSYEEKAYRGLLTLRSGTAEEVSEASEVPMGRIYDVLSSLESQNVIRRQPDRHPRTYVAVEPDRTVDRLLTARRRDLHRQQTQYETVAAEVLTELETIAPVEGHFWPATVGQDEIAELLADRLDAATNSLIITATTTAGGLFGFEEVYTQTIDRLADTLERGVSVRFLFTNQLAEEMPPSLVAELDQLLNAHENFELRTTTTLYNTYDAIDMENICVYVANPFDQNSILGTVQVTNENIVQFVQNQWQPQWEAASSTESS</sequence>
<dbReference type="SUPFAM" id="SSF46785">
    <property type="entry name" value="Winged helix' DNA-binding domain"/>
    <property type="match status" value="1"/>
</dbReference>
<feature type="domain" description="DUF7436" evidence="2">
    <location>
        <begin position="109"/>
        <end position="264"/>
    </location>
</feature>
<protein>
    <submittedName>
        <fullName evidence="3">TrmB family transcriptional regulator</fullName>
    </submittedName>
</protein>
<dbReference type="PANTHER" id="PTHR34293:SF1">
    <property type="entry name" value="HTH-TYPE TRANSCRIPTIONAL REGULATOR TRMBL2"/>
    <property type="match status" value="1"/>
</dbReference>
<dbReference type="AlphaFoldDB" id="A0AAV3UH11"/>
<organism evidence="3 4">
    <name type="scientific">Haladaptatus pallidirubidus</name>
    <dbReference type="NCBI Taxonomy" id="1008152"/>
    <lineage>
        <taxon>Archaea</taxon>
        <taxon>Methanobacteriati</taxon>
        <taxon>Methanobacteriota</taxon>
        <taxon>Stenosarchaea group</taxon>
        <taxon>Halobacteria</taxon>
        <taxon>Halobacteriales</taxon>
        <taxon>Haladaptataceae</taxon>
        <taxon>Haladaptatus</taxon>
    </lineage>
</organism>